<evidence type="ECO:0000313" key="2">
    <source>
        <dbReference type="EMBL" id="EJK72371.1"/>
    </source>
</evidence>
<keyword evidence="3" id="KW-1185">Reference proteome</keyword>
<feature type="compositionally biased region" description="Low complexity" evidence="1">
    <location>
        <begin position="84"/>
        <end position="103"/>
    </location>
</feature>
<name>K0TFK8_THAOC</name>
<feature type="region of interest" description="Disordered" evidence="1">
    <location>
        <begin position="143"/>
        <end position="201"/>
    </location>
</feature>
<protein>
    <submittedName>
        <fullName evidence="2">Uncharacterized protein</fullName>
    </submittedName>
</protein>
<gene>
    <name evidence="2" type="ORF">THAOC_06106</name>
</gene>
<dbReference type="AlphaFoldDB" id="K0TFK8"/>
<organism evidence="2 3">
    <name type="scientific">Thalassiosira oceanica</name>
    <name type="common">Marine diatom</name>
    <dbReference type="NCBI Taxonomy" id="159749"/>
    <lineage>
        <taxon>Eukaryota</taxon>
        <taxon>Sar</taxon>
        <taxon>Stramenopiles</taxon>
        <taxon>Ochrophyta</taxon>
        <taxon>Bacillariophyta</taxon>
        <taxon>Coscinodiscophyceae</taxon>
        <taxon>Thalassiosirophycidae</taxon>
        <taxon>Thalassiosirales</taxon>
        <taxon>Thalassiosiraceae</taxon>
        <taxon>Thalassiosira</taxon>
    </lineage>
</organism>
<dbReference type="EMBL" id="AGNL01005952">
    <property type="protein sequence ID" value="EJK72371.1"/>
    <property type="molecule type" value="Genomic_DNA"/>
</dbReference>
<sequence>MTGLFVPASPLASPARARRRDGPNLYDYEVCWKGRPPLLEFEGTKEDTPTMKRLRRSAVAVSYACCASTEAFQSHFASHSRASLARSSSGRKTGSSSVGSSPDGDGDEEVFYDDFGGQSVGGSLFADDSASLEQLKAAAGDLLPDFDTDRVSAEPGESARPTESQILASGDLDDELLPDFDDNEERNSDEFISIPLPKPDA</sequence>
<accession>K0TFK8</accession>
<feature type="non-terminal residue" evidence="2">
    <location>
        <position position="201"/>
    </location>
</feature>
<reference evidence="2 3" key="1">
    <citation type="journal article" date="2012" name="Genome Biol.">
        <title>Genome and low-iron response of an oceanic diatom adapted to chronic iron limitation.</title>
        <authorList>
            <person name="Lommer M."/>
            <person name="Specht M."/>
            <person name="Roy A.S."/>
            <person name="Kraemer L."/>
            <person name="Andreson R."/>
            <person name="Gutowska M.A."/>
            <person name="Wolf J."/>
            <person name="Bergner S.V."/>
            <person name="Schilhabel M.B."/>
            <person name="Klostermeier U.C."/>
            <person name="Beiko R.G."/>
            <person name="Rosenstiel P."/>
            <person name="Hippler M."/>
            <person name="Laroche J."/>
        </authorList>
    </citation>
    <scope>NUCLEOTIDE SEQUENCE [LARGE SCALE GENOMIC DNA]</scope>
    <source>
        <strain evidence="2 3">CCMP1005</strain>
    </source>
</reference>
<dbReference type="Proteomes" id="UP000266841">
    <property type="component" value="Unassembled WGS sequence"/>
</dbReference>
<feature type="compositionally biased region" description="Acidic residues" evidence="1">
    <location>
        <begin position="171"/>
        <end position="184"/>
    </location>
</feature>
<evidence type="ECO:0000256" key="1">
    <source>
        <dbReference type="SAM" id="MobiDB-lite"/>
    </source>
</evidence>
<feature type="region of interest" description="Disordered" evidence="1">
    <location>
        <begin position="84"/>
        <end position="113"/>
    </location>
</feature>
<evidence type="ECO:0000313" key="3">
    <source>
        <dbReference type="Proteomes" id="UP000266841"/>
    </source>
</evidence>
<proteinExistence type="predicted"/>
<comment type="caution">
    <text evidence="2">The sequence shown here is derived from an EMBL/GenBank/DDBJ whole genome shotgun (WGS) entry which is preliminary data.</text>
</comment>